<keyword evidence="3" id="KW-1185">Reference proteome</keyword>
<accession>A0A0C9X3Z1</accession>
<dbReference type="PANTHER" id="PTHR33096">
    <property type="entry name" value="CXC2 DOMAIN-CONTAINING PROTEIN"/>
    <property type="match status" value="1"/>
</dbReference>
<dbReference type="STRING" id="1095629.A0A0C9X3Z1"/>
<reference evidence="3" key="2">
    <citation type="submission" date="2015-01" db="EMBL/GenBank/DDBJ databases">
        <title>Evolutionary Origins and Diversification of the Mycorrhizal Mutualists.</title>
        <authorList>
            <consortium name="DOE Joint Genome Institute"/>
            <consortium name="Mycorrhizal Genomics Consortium"/>
            <person name="Kohler A."/>
            <person name="Kuo A."/>
            <person name="Nagy L.G."/>
            <person name="Floudas D."/>
            <person name="Copeland A."/>
            <person name="Barry K.W."/>
            <person name="Cichocki N."/>
            <person name="Veneault-Fourrey C."/>
            <person name="LaButti K."/>
            <person name="Lindquist E.A."/>
            <person name="Lipzen A."/>
            <person name="Lundell T."/>
            <person name="Morin E."/>
            <person name="Murat C."/>
            <person name="Riley R."/>
            <person name="Ohm R."/>
            <person name="Sun H."/>
            <person name="Tunlid A."/>
            <person name="Henrissat B."/>
            <person name="Grigoriev I.V."/>
            <person name="Hibbett D.S."/>
            <person name="Martin F."/>
        </authorList>
    </citation>
    <scope>NUCLEOTIDE SEQUENCE [LARGE SCALE GENOMIC DNA]</scope>
    <source>
        <strain evidence="3">LaAM-08-1</strain>
    </source>
</reference>
<dbReference type="Pfam" id="PF18758">
    <property type="entry name" value="KDZ"/>
    <property type="match status" value="1"/>
</dbReference>
<feature type="region of interest" description="Disordered" evidence="1">
    <location>
        <begin position="716"/>
        <end position="755"/>
    </location>
</feature>
<dbReference type="PANTHER" id="PTHR33096:SF1">
    <property type="entry name" value="CXC1-LIKE CYSTEINE CLUSTER ASSOCIATED WITH KDZ TRANSPOSASES DOMAIN-CONTAINING PROTEIN"/>
    <property type="match status" value="1"/>
</dbReference>
<evidence type="ECO:0000256" key="1">
    <source>
        <dbReference type="SAM" id="MobiDB-lite"/>
    </source>
</evidence>
<feature type="compositionally biased region" description="Acidic residues" evidence="1">
    <location>
        <begin position="737"/>
        <end position="753"/>
    </location>
</feature>
<reference evidence="2 3" key="1">
    <citation type="submission" date="2014-04" db="EMBL/GenBank/DDBJ databases">
        <authorList>
            <consortium name="DOE Joint Genome Institute"/>
            <person name="Kuo A."/>
            <person name="Kohler A."/>
            <person name="Nagy L.G."/>
            <person name="Floudas D."/>
            <person name="Copeland A."/>
            <person name="Barry K.W."/>
            <person name="Cichocki N."/>
            <person name="Veneault-Fourrey C."/>
            <person name="LaButti K."/>
            <person name="Lindquist E.A."/>
            <person name="Lipzen A."/>
            <person name="Lundell T."/>
            <person name="Morin E."/>
            <person name="Murat C."/>
            <person name="Sun H."/>
            <person name="Tunlid A."/>
            <person name="Henrissat B."/>
            <person name="Grigoriev I.V."/>
            <person name="Hibbett D.S."/>
            <person name="Martin F."/>
            <person name="Nordberg H.P."/>
            <person name="Cantor M.N."/>
            <person name="Hua S.X."/>
        </authorList>
    </citation>
    <scope>NUCLEOTIDE SEQUENCE [LARGE SCALE GENOMIC DNA]</scope>
    <source>
        <strain evidence="2 3">LaAM-08-1</strain>
    </source>
</reference>
<gene>
    <name evidence="2" type="ORF">K443DRAFT_135305</name>
</gene>
<name>A0A0C9X3Z1_9AGAR</name>
<dbReference type="OrthoDB" id="2505969at2759"/>
<dbReference type="AlphaFoldDB" id="A0A0C9X3Z1"/>
<dbReference type="InterPro" id="IPR040521">
    <property type="entry name" value="KDZ"/>
</dbReference>
<evidence type="ECO:0000313" key="2">
    <source>
        <dbReference type="EMBL" id="KIJ92381.1"/>
    </source>
</evidence>
<evidence type="ECO:0008006" key="4">
    <source>
        <dbReference type="Google" id="ProtNLM"/>
    </source>
</evidence>
<sequence length="768" mass="87089">MDIDLVLDGTNPVDLSHEGDAALANNNPAPSSHEYQDKYVVKVLDTFGDVSISAAFVREGLIPCAPHFPTIGVTIRVLKLYRNTSLRCPHLSIHSFVKALCDLHGTPFRPYLRKQFSNCFDVYLSIRNHVNRRVEIVLKRDDPGWRLRHACPCCTHKLVDEPELVFDMLVTMDGNDSLKRERDIVLQWVKDQGNNVPSEVNETTPCEDRWTNMANEASKMRTKGIYDETGGFLSFCCHGFVLVIIDMVVSGELSKYPLATVKALLDAFGPKIGGGYDIGCKFRITLARSPLGRRAQERRYRALVGSFHRHAHNRLCQLLFLATYIEGLGLEDLEGGERFFSKSNALASSIRHASVFHRKQKIIEFAKHMDQNETYQNLSEFLVNNYKQALGILKSEPAFVKQMQDQGIADTSVFRGWLAEEKTYLEHLSREPLDESLAMEYWQKLVNLGASERRLAAAVNAWEVLTPLSITTTRDLTQSRETERRHAQEVEAKDLLIVQSLEVKMGILQRWGPDDVEWKQAVVMVGRRRYQRCLDALEGLIIARMFELTKMNMSQTGHIGNAPKARSHAIHTALLNYNVTAQALVPPRPPLSWDDIIEYAFLADFDLLSDTRSDVHLKVWAKPASRILMDQHFKLKRAREEILRLNVEIPQLTTYIRDEEAFLLQQEDLLSQTNPPLSGQLRLRCLKLIRSNDLHIHRLNRLASMPGFCGSINPGTSVNAAGPHPTDNHTHDRDVDQEPFAGEEEEEEEEEQAAEVADALCLVVEGLN</sequence>
<evidence type="ECO:0000313" key="3">
    <source>
        <dbReference type="Proteomes" id="UP000054477"/>
    </source>
</evidence>
<protein>
    <recommendedName>
        <fullName evidence="4">CxC1-like cysteine cluster associated with KDZ transposases domain-containing protein</fullName>
    </recommendedName>
</protein>
<dbReference type="HOGENOM" id="CLU_013084_2_1_1"/>
<proteinExistence type="predicted"/>
<dbReference type="EMBL" id="KN838914">
    <property type="protein sequence ID" value="KIJ92381.1"/>
    <property type="molecule type" value="Genomic_DNA"/>
</dbReference>
<organism evidence="2 3">
    <name type="scientific">Laccaria amethystina LaAM-08-1</name>
    <dbReference type="NCBI Taxonomy" id="1095629"/>
    <lineage>
        <taxon>Eukaryota</taxon>
        <taxon>Fungi</taxon>
        <taxon>Dikarya</taxon>
        <taxon>Basidiomycota</taxon>
        <taxon>Agaricomycotina</taxon>
        <taxon>Agaricomycetes</taxon>
        <taxon>Agaricomycetidae</taxon>
        <taxon>Agaricales</taxon>
        <taxon>Agaricineae</taxon>
        <taxon>Hydnangiaceae</taxon>
        <taxon>Laccaria</taxon>
    </lineage>
</organism>
<dbReference type="Proteomes" id="UP000054477">
    <property type="component" value="Unassembled WGS sequence"/>
</dbReference>
<feature type="compositionally biased region" description="Basic and acidic residues" evidence="1">
    <location>
        <begin position="726"/>
        <end position="736"/>
    </location>
</feature>